<evidence type="ECO:0000313" key="3">
    <source>
        <dbReference type="Proteomes" id="UP001600165"/>
    </source>
</evidence>
<evidence type="ECO:0000256" key="1">
    <source>
        <dbReference type="SAM" id="Phobius"/>
    </source>
</evidence>
<dbReference type="Proteomes" id="UP001600165">
    <property type="component" value="Unassembled WGS sequence"/>
</dbReference>
<sequence>MTEPSPKLQTDRAIATVSPWRCFLGSLVAGGLGWLLYRLFSAIALTFANKPIASTNVTAINIAAAVRTLVMGIVALGAGVFGVAALGLFALGIQITLQRLRGQKTPSTDA</sequence>
<feature type="transmembrane region" description="Helical" evidence="1">
    <location>
        <begin position="22"/>
        <end position="48"/>
    </location>
</feature>
<feature type="transmembrane region" description="Helical" evidence="1">
    <location>
        <begin position="68"/>
        <end position="91"/>
    </location>
</feature>
<protein>
    <submittedName>
        <fullName evidence="2">DUF3082 domain-containing protein</fullName>
    </submittedName>
</protein>
<dbReference type="InterPro" id="IPR021434">
    <property type="entry name" value="DUF3082"/>
</dbReference>
<reference evidence="2 3" key="1">
    <citation type="submission" date="2024-10" db="EMBL/GenBank/DDBJ databases">
        <authorList>
            <person name="Ratan Roy A."/>
            <person name="Morales Sandoval P.H."/>
            <person name="De Los Santos Villalobos S."/>
            <person name="Chakraborty S."/>
            <person name="Mukherjee J."/>
        </authorList>
    </citation>
    <scope>NUCLEOTIDE SEQUENCE [LARGE SCALE GENOMIC DNA]</scope>
    <source>
        <strain evidence="2 3">S1</strain>
    </source>
</reference>
<dbReference type="Pfam" id="PF11282">
    <property type="entry name" value="DUF3082"/>
    <property type="match status" value="1"/>
</dbReference>
<dbReference type="RefSeq" id="WP_377967927.1">
    <property type="nucleotide sequence ID" value="NZ_JBHZOL010000105.1"/>
</dbReference>
<proteinExistence type="predicted"/>
<accession>A0ABW6IJE7</accession>
<organism evidence="2 3">
    <name type="scientific">Almyronema epifaneia S1</name>
    <dbReference type="NCBI Taxonomy" id="2991925"/>
    <lineage>
        <taxon>Bacteria</taxon>
        <taxon>Bacillati</taxon>
        <taxon>Cyanobacteriota</taxon>
        <taxon>Cyanophyceae</taxon>
        <taxon>Nodosilineales</taxon>
        <taxon>Nodosilineaceae</taxon>
        <taxon>Almyronema</taxon>
        <taxon>Almyronema epifaneia</taxon>
    </lineage>
</organism>
<gene>
    <name evidence="2" type="ORF">ACFVKH_18730</name>
</gene>
<dbReference type="PANTHER" id="PTHR35733:SF1">
    <property type="entry name" value="OS02G0307800 PROTEIN"/>
    <property type="match status" value="1"/>
</dbReference>
<keyword evidence="3" id="KW-1185">Reference proteome</keyword>
<dbReference type="EMBL" id="JBHZOL010000105">
    <property type="protein sequence ID" value="MFE4108323.1"/>
    <property type="molecule type" value="Genomic_DNA"/>
</dbReference>
<name>A0ABW6IJE7_9CYAN</name>
<evidence type="ECO:0000313" key="2">
    <source>
        <dbReference type="EMBL" id="MFE4108323.1"/>
    </source>
</evidence>
<keyword evidence="1" id="KW-0472">Membrane</keyword>
<keyword evidence="1" id="KW-1133">Transmembrane helix</keyword>
<comment type="caution">
    <text evidence="2">The sequence shown here is derived from an EMBL/GenBank/DDBJ whole genome shotgun (WGS) entry which is preliminary data.</text>
</comment>
<dbReference type="PANTHER" id="PTHR35733">
    <property type="entry name" value="OS02G0307800 PROTEIN"/>
    <property type="match status" value="1"/>
</dbReference>
<keyword evidence="1" id="KW-0812">Transmembrane</keyword>